<gene>
    <name evidence="1" type="ORF">Poly51_26770</name>
</gene>
<comment type="caution">
    <text evidence="1">The sequence shown here is derived from an EMBL/GenBank/DDBJ whole genome shotgun (WGS) entry which is preliminary data.</text>
</comment>
<reference evidence="1 2" key="1">
    <citation type="submission" date="2019-02" db="EMBL/GenBank/DDBJ databases">
        <title>Deep-cultivation of Planctomycetes and their phenomic and genomic characterization uncovers novel biology.</title>
        <authorList>
            <person name="Wiegand S."/>
            <person name="Jogler M."/>
            <person name="Boedeker C."/>
            <person name="Pinto D."/>
            <person name="Vollmers J."/>
            <person name="Rivas-Marin E."/>
            <person name="Kohn T."/>
            <person name="Peeters S.H."/>
            <person name="Heuer A."/>
            <person name="Rast P."/>
            <person name="Oberbeckmann S."/>
            <person name="Bunk B."/>
            <person name="Jeske O."/>
            <person name="Meyerdierks A."/>
            <person name="Storesund J.E."/>
            <person name="Kallscheuer N."/>
            <person name="Luecker S."/>
            <person name="Lage O.M."/>
            <person name="Pohl T."/>
            <person name="Merkel B.J."/>
            <person name="Hornburger P."/>
            <person name="Mueller R.-W."/>
            <person name="Bruemmer F."/>
            <person name="Labrenz M."/>
            <person name="Spormann A.M."/>
            <person name="Op Den Camp H."/>
            <person name="Overmann J."/>
            <person name="Amann R."/>
            <person name="Jetten M.S.M."/>
            <person name="Mascher T."/>
            <person name="Medema M.H."/>
            <person name="Devos D.P."/>
            <person name="Kaster A.-K."/>
            <person name="Ovreas L."/>
            <person name="Rohde M."/>
            <person name="Galperin M.Y."/>
            <person name="Jogler C."/>
        </authorList>
    </citation>
    <scope>NUCLEOTIDE SEQUENCE [LARGE SCALE GENOMIC DNA]</scope>
    <source>
        <strain evidence="1 2">Poly51</strain>
    </source>
</reference>
<sequence length="418" mass="44985">MHDGTFGVVRQQTLQSWLCVPDSPMIATAMKPIDSIRQHRGAALLFALLTFPSSALADGTALADSIPITAAIAMIQSVSPDAAGMKAASEAAAALRVLPADRLPQLFDAMSNADAVSRNWIRGIVFDITRQSPSLPKELIESYAMDRANNGSGRGLAMEILQKIAPEQSSKLIMGCLDDPSLPLRQMAVAQTLGRAEAAKKDGDDDMAKKLYRDALIAARQPRQLEAAVRSLKDLGETASIRQAFSMITTWKAIGPFNNTGGVGFDAVYSPESTYLASQSTDAKPAADGKDGDVMWKDVEGDADTGKVDLATAFEKEKGATAYLFTTFRSPTAQVAQARLGCVTANKVWVNGQEQMANEVYHSGTALDQYIANVELREGDNTILIKACQNEQTEGWAQDWEFQFRLTDLNGKGLTSGN</sequence>
<dbReference type="EMBL" id="SJPW01000003">
    <property type="protein sequence ID" value="TWU56760.1"/>
    <property type="molecule type" value="Genomic_DNA"/>
</dbReference>
<protein>
    <submittedName>
        <fullName evidence="1">Uncharacterized protein</fullName>
    </submittedName>
</protein>
<evidence type="ECO:0000313" key="2">
    <source>
        <dbReference type="Proteomes" id="UP000318288"/>
    </source>
</evidence>
<organism evidence="1 2">
    <name type="scientific">Rubripirellula tenax</name>
    <dbReference type="NCBI Taxonomy" id="2528015"/>
    <lineage>
        <taxon>Bacteria</taxon>
        <taxon>Pseudomonadati</taxon>
        <taxon>Planctomycetota</taxon>
        <taxon>Planctomycetia</taxon>
        <taxon>Pirellulales</taxon>
        <taxon>Pirellulaceae</taxon>
        <taxon>Rubripirellula</taxon>
    </lineage>
</organism>
<proteinExistence type="predicted"/>
<keyword evidence="2" id="KW-1185">Reference proteome</keyword>
<accession>A0A5C6F842</accession>
<dbReference type="Proteomes" id="UP000318288">
    <property type="component" value="Unassembled WGS sequence"/>
</dbReference>
<evidence type="ECO:0000313" key="1">
    <source>
        <dbReference type="EMBL" id="TWU56760.1"/>
    </source>
</evidence>
<name>A0A5C6F842_9BACT</name>
<dbReference type="AlphaFoldDB" id="A0A5C6F842"/>